<comment type="caution">
    <text evidence="1">The sequence shown here is derived from an EMBL/GenBank/DDBJ whole genome shotgun (WGS) entry which is preliminary data.</text>
</comment>
<reference evidence="1 2" key="1">
    <citation type="journal article" date="2015" name="Mol. Plant Microbe Interact.">
        <title>Genome, transcriptome, and functional analyses of Penicillium expansum provide new insights into secondary metabolism and pathogenicity.</title>
        <authorList>
            <person name="Ballester A.R."/>
            <person name="Marcet-Houben M."/>
            <person name="Levin E."/>
            <person name="Sela N."/>
            <person name="Selma-Lazaro C."/>
            <person name="Carmona L."/>
            <person name="Wisniewski M."/>
            <person name="Droby S."/>
            <person name="Gonzalez-Candelas L."/>
            <person name="Gabaldon T."/>
        </authorList>
    </citation>
    <scope>NUCLEOTIDE SEQUENCE [LARGE SCALE GENOMIC DNA]</scope>
    <source>
        <strain evidence="1 2">PHI-1</strain>
    </source>
</reference>
<dbReference type="AlphaFoldDB" id="A0A0A2KYR7"/>
<accession>A0A0A2KYR7</accession>
<dbReference type="EMBL" id="JQGA01000901">
    <property type="protein sequence ID" value="KGO72073.1"/>
    <property type="molecule type" value="Genomic_DNA"/>
</dbReference>
<name>A0A0A2KYR7_PENIT</name>
<evidence type="ECO:0000313" key="1">
    <source>
        <dbReference type="EMBL" id="KGO72073.1"/>
    </source>
</evidence>
<gene>
    <name evidence="1" type="ORF">PITC_075390</name>
</gene>
<keyword evidence="2" id="KW-1185">Reference proteome</keyword>
<dbReference type="Proteomes" id="UP000030104">
    <property type="component" value="Unassembled WGS sequence"/>
</dbReference>
<protein>
    <submittedName>
        <fullName evidence="1">Uncharacterized protein</fullName>
    </submittedName>
</protein>
<organism evidence="1 2">
    <name type="scientific">Penicillium italicum</name>
    <name type="common">Blue mold</name>
    <dbReference type="NCBI Taxonomy" id="40296"/>
    <lineage>
        <taxon>Eukaryota</taxon>
        <taxon>Fungi</taxon>
        <taxon>Dikarya</taxon>
        <taxon>Ascomycota</taxon>
        <taxon>Pezizomycotina</taxon>
        <taxon>Eurotiomycetes</taxon>
        <taxon>Eurotiomycetidae</taxon>
        <taxon>Eurotiales</taxon>
        <taxon>Aspergillaceae</taxon>
        <taxon>Penicillium</taxon>
    </lineage>
</organism>
<dbReference type="HOGENOM" id="CLU_2016036_0_0_1"/>
<evidence type="ECO:0000313" key="2">
    <source>
        <dbReference type="Proteomes" id="UP000030104"/>
    </source>
</evidence>
<sequence length="123" mass="13927">MFYFSLLNSLSKSLPRSIYGSKKWTCAGLNHESPRKEHENSQRGCLHKLGAVTIGPQVLCRKSVGDSPHYKIYYGPQSQPQSLCLGDLVCIIQMPGLSSHHSDNEGCEGHQTLYYLYYFRSQK</sequence>
<proteinExistence type="predicted"/>